<evidence type="ECO:0000256" key="1">
    <source>
        <dbReference type="ARBA" id="ARBA00004590"/>
    </source>
</evidence>
<evidence type="ECO:0000313" key="13">
    <source>
        <dbReference type="Proteomes" id="UP001369086"/>
    </source>
</evidence>
<feature type="domain" description="BIG2" evidence="11">
    <location>
        <begin position="1076"/>
        <end position="1151"/>
    </location>
</feature>
<dbReference type="PANTHER" id="PTHR23019:SF2">
    <property type="entry name" value="NUCLEAR PORE MEMBRANE GLYCOPROTEIN 210"/>
    <property type="match status" value="1"/>
</dbReference>
<dbReference type="Pfam" id="PF02368">
    <property type="entry name" value="Big_2"/>
    <property type="match status" value="1"/>
</dbReference>
<dbReference type="PANTHER" id="PTHR23019">
    <property type="entry name" value="NUCLEAR PORE MEMBRANE GLYCOPROTEIN GP210-RELATED"/>
    <property type="match status" value="1"/>
</dbReference>
<feature type="signal peptide" evidence="10">
    <location>
        <begin position="1"/>
        <end position="25"/>
    </location>
</feature>
<keyword evidence="3 9" id="KW-0812">Transmembrane</keyword>
<keyword evidence="4 10" id="KW-0732">Signal</keyword>
<evidence type="ECO:0000256" key="9">
    <source>
        <dbReference type="SAM" id="Phobius"/>
    </source>
</evidence>
<evidence type="ECO:0000256" key="8">
    <source>
        <dbReference type="ARBA" id="ARBA00023242"/>
    </source>
</evidence>
<dbReference type="Pfam" id="PF22967">
    <property type="entry name" value="Ig_NUP210_1st"/>
    <property type="match status" value="1"/>
</dbReference>
<dbReference type="SMART" id="SM00635">
    <property type="entry name" value="BID_2"/>
    <property type="match status" value="2"/>
</dbReference>
<dbReference type="Gene3D" id="2.60.40.1080">
    <property type="match status" value="1"/>
</dbReference>
<keyword evidence="13" id="KW-1185">Reference proteome</keyword>
<proteinExistence type="inferred from homology"/>
<dbReference type="Pfam" id="PF22957">
    <property type="entry name" value="NUP210_Ig"/>
    <property type="match status" value="1"/>
</dbReference>
<dbReference type="InterPro" id="IPR056897">
    <property type="entry name" value="Ig_NUP210_4th"/>
</dbReference>
<evidence type="ECO:0000256" key="10">
    <source>
        <dbReference type="SAM" id="SignalP"/>
    </source>
</evidence>
<dbReference type="InterPro" id="IPR058779">
    <property type="entry name" value="Ig_NUP210_13th"/>
</dbReference>
<keyword evidence="7" id="KW-0325">Glycoprotein</keyword>
<dbReference type="Pfam" id="PF22963">
    <property type="entry name" value="Ig_NUP210_3rd"/>
    <property type="match status" value="1"/>
</dbReference>
<dbReference type="InterPro" id="IPR055097">
    <property type="entry name" value="Ig_NUP210_2nd"/>
</dbReference>
<evidence type="ECO:0000256" key="7">
    <source>
        <dbReference type="ARBA" id="ARBA00023180"/>
    </source>
</evidence>
<dbReference type="InterPro" id="IPR045197">
    <property type="entry name" value="NUP210-like"/>
</dbReference>
<accession>A0ABR0YMR7</accession>
<dbReference type="Proteomes" id="UP001369086">
    <property type="component" value="Unassembled WGS sequence"/>
</dbReference>
<dbReference type="InterPro" id="IPR055095">
    <property type="entry name" value="NUP210_Ig_C"/>
</dbReference>
<dbReference type="SUPFAM" id="SSF49373">
    <property type="entry name" value="Invasin/intimin cell-adhesion fragments"/>
    <property type="match status" value="2"/>
</dbReference>
<evidence type="ECO:0000313" key="12">
    <source>
        <dbReference type="EMBL" id="KAK6473904.1"/>
    </source>
</evidence>
<feature type="transmembrane region" description="Helical" evidence="9">
    <location>
        <begin position="1818"/>
        <end position="1841"/>
    </location>
</feature>
<dbReference type="Pfam" id="PF25354">
    <property type="entry name" value="Ig_NUP210_16th"/>
    <property type="match status" value="1"/>
</dbReference>
<keyword evidence="8" id="KW-0539">Nucleus</keyword>
<feature type="chain" id="PRO_5045515217" evidence="10">
    <location>
        <begin position="26"/>
        <end position="1895"/>
    </location>
</feature>
<organism evidence="12 13">
    <name type="scientific">Huso huso</name>
    <name type="common">Beluga</name>
    <name type="synonym">Acipenser huso</name>
    <dbReference type="NCBI Taxonomy" id="61971"/>
    <lineage>
        <taxon>Eukaryota</taxon>
        <taxon>Metazoa</taxon>
        <taxon>Chordata</taxon>
        <taxon>Craniata</taxon>
        <taxon>Vertebrata</taxon>
        <taxon>Euteleostomi</taxon>
        <taxon>Actinopterygii</taxon>
        <taxon>Chondrostei</taxon>
        <taxon>Acipenseriformes</taxon>
        <taxon>Acipenseridae</taxon>
        <taxon>Huso</taxon>
    </lineage>
</organism>
<dbReference type="Pfam" id="PF24935">
    <property type="entry name" value="Ig_NUP210_6th"/>
    <property type="match status" value="1"/>
</dbReference>
<dbReference type="Pfam" id="PF22959">
    <property type="entry name" value="Ig_NUP210_15th"/>
    <property type="match status" value="1"/>
</dbReference>
<keyword evidence="6 9" id="KW-0472">Membrane</keyword>
<dbReference type="InterPro" id="IPR008964">
    <property type="entry name" value="Invasin/intimin_cell_adhesion"/>
</dbReference>
<dbReference type="InterPro" id="IPR056899">
    <property type="entry name" value="Ig_NUP210_9th"/>
</dbReference>
<gene>
    <name evidence="12" type="ORF">HHUSO_G26024</name>
</gene>
<comment type="caution">
    <text evidence="12">The sequence shown here is derived from an EMBL/GenBank/DDBJ whole genome shotgun (WGS) entry which is preliminary data.</text>
</comment>
<dbReference type="InterPro" id="IPR056898">
    <property type="entry name" value="Ig_NUP210_6th"/>
</dbReference>
<dbReference type="InterPro" id="IPR055096">
    <property type="entry name" value="Ig_NUP210_1st"/>
</dbReference>
<keyword evidence="5 9" id="KW-1133">Transmembrane helix</keyword>
<reference evidence="12 13" key="1">
    <citation type="submission" date="2021-05" db="EMBL/GenBank/DDBJ databases">
        <authorList>
            <person name="Zahm M."/>
            <person name="Klopp C."/>
            <person name="Cabau C."/>
            <person name="Kuhl H."/>
            <person name="Suciu R."/>
            <person name="Ciorpac M."/>
            <person name="Holostenco D."/>
            <person name="Gessner J."/>
            <person name="Wuertz S."/>
            <person name="Hohne C."/>
            <person name="Stock M."/>
            <person name="Gislard M."/>
            <person name="Lluch J."/>
            <person name="Milhes M."/>
            <person name="Lampietro C."/>
            <person name="Lopez Roques C."/>
            <person name="Donnadieu C."/>
            <person name="Du K."/>
            <person name="Schartl M."/>
            <person name="Guiguen Y."/>
        </authorList>
    </citation>
    <scope>NUCLEOTIDE SEQUENCE [LARGE SCALE GENOMIC DNA]</scope>
    <source>
        <strain evidence="12">Hh-F2</strain>
        <tissue evidence="12">Blood</tissue>
    </source>
</reference>
<dbReference type="InterPro" id="IPR055094">
    <property type="entry name" value="NUP210_Ig15"/>
</dbReference>
<dbReference type="Pfam" id="PF24991">
    <property type="entry name" value="Ig_NUP210_4th"/>
    <property type="match status" value="1"/>
</dbReference>
<dbReference type="InterPro" id="IPR055099">
    <property type="entry name" value="Ig_NUP210_7th"/>
</dbReference>
<dbReference type="Pfam" id="PF26184">
    <property type="entry name" value="Ig_NUP210_8th"/>
    <property type="match status" value="1"/>
</dbReference>
<evidence type="ECO:0000259" key="11">
    <source>
        <dbReference type="SMART" id="SM00635"/>
    </source>
</evidence>
<evidence type="ECO:0000256" key="4">
    <source>
        <dbReference type="ARBA" id="ARBA00022729"/>
    </source>
</evidence>
<protein>
    <submittedName>
        <fullName evidence="12">Nuclear pore membrane glycoprotein 210-like</fullName>
    </submittedName>
</protein>
<feature type="domain" description="BIG2" evidence="11">
    <location>
        <begin position="450"/>
        <end position="527"/>
    </location>
</feature>
<dbReference type="EMBL" id="JAHFZB010000026">
    <property type="protein sequence ID" value="KAK6473904.1"/>
    <property type="molecule type" value="Genomic_DNA"/>
</dbReference>
<dbReference type="InterPro" id="IPR057586">
    <property type="entry name" value="Ig_NUP210_16th"/>
</dbReference>
<comment type="subcellular location">
    <subcellularLocation>
        <location evidence="1">Nucleus membrane</location>
        <topology evidence="1">Single-pass membrane protein</topology>
    </subcellularLocation>
</comment>
<evidence type="ECO:0000256" key="3">
    <source>
        <dbReference type="ARBA" id="ARBA00022692"/>
    </source>
</evidence>
<dbReference type="InterPro" id="IPR055098">
    <property type="entry name" value="Ig_NUP210_3rd"/>
</dbReference>
<evidence type="ECO:0000256" key="2">
    <source>
        <dbReference type="ARBA" id="ARBA00007313"/>
    </source>
</evidence>
<dbReference type="InterPro" id="IPR003343">
    <property type="entry name" value="Big_2"/>
</dbReference>
<comment type="similarity">
    <text evidence="2">Belongs to the NUP210 family.</text>
</comment>
<evidence type="ECO:0000256" key="6">
    <source>
        <dbReference type="ARBA" id="ARBA00023136"/>
    </source>
</evidence>
<dbReference type="Pfam" id="PF26182">
    <property type="entry name" value="Ig_NUP210_5th"/>
    <property type="match status" value="1"/>
</dbReference>
<dbReference type="Pfam" id="PF24902">
    <property type="entry name" value="Ig_NUP210_9th"/>
    <property type="match status" value="1"/>
</dbReference>
<dbReference type="Pfam" id="PF22962">
    <property type="entry name" value="Ig_NUP210_7th"/>
    <property type="match status" value="1"/>
</dbReference>
<sequence>MSSPYQNALILVLVLFRSLIDCSGASKLNIPKVLLPLARSTKINFTLEATEGCYRWSSTRPEVASIEATDQDARHCSQRAVLQARSTQPTRLTSIILAEDVLTGQVLRCDAIVDIISAIQIVSTTRELYLEDSPLELAIHALDSEGNTFSTLAGLVFDWTIVKDAETTSFSDSYNALRVLKFSESTYTPPAYISEMEKVGKQGDTMLVSGMKTGNSKLKAKIQESLYKNVPAAEVRLLILENILLNPACDVYLLVGTSIQYKVQKMRQGKITELAMPCDQYELQLQNSVFGPDGDPHRHLAKLDRATSTVTALQQGQANIVLNYKSIRMQGASRLPNSTLYVVEPGYLGFRIQPGDRWVLETGREYEIHIDVFDKSSHKVYLSDNIRIDADIPKEYFKVLESSVNGSYHRVKTLKRGQVLIDGALTSVVDQDGGVHVLPVPVRNQQDVDIFNPIVLTPRILTFPWQPNTGAYEYTIKAEGGSGNFTWSSSNHAVATVTVTGAMTTGSDIGISVIQARDVQNPLHYGEMKVYVIEPIGMEFVPCQVEARAGQMLDLPLRIFGLLNAETSERVTLSDCSHFDLVVELENQGVFSPLEGRLQPGQDYCSGVRVHAEAPGYTTLHVSYTHGQVHLSAKITIATYQPLKAIDPVAVALVTLGSSKDMLFEGGPKPWVLEPSKFFRNLTAEDADSVHLALFGPASRNYFQHWVRATCRSLGQQVLAITVGNQPSLTNPFPAVEPAVVQFECAPASRLTLVPVYTSPQLDLSCPLLQQNKQVVPVSNYRNPVLDLAAYDQQGRKFDNFSSLSIFWESTKVSLASIEPTMPMVLSLKEDGNGQKKLHGQQTVLVHRESGMSAVTVTAAGYQVSHLNAAKVHNVYDRPTPVSATVDLLLVEDVKVSPEVITIYNHPGVRAELALTEGSGYFFVNTSIGGIVNVAYQEAKGIVEVLPVQPGFLTVMVHDLCLTFPAPAKAAVHISDILEIYIRVVDKVEIGKSVKAHVRVLDDNKKPFLAKYFSFMDLKLKAASQIISLVPIGETLENDTAVFLVQGVAIGQTSLSAIVLDKTGKRISSTPQQIEVFPPFRLIPRKVTLIVGAMMQITSEGGPQPQSNIIFSIGDQKIASVNGVGHVQGVAVGNVTVTGVVQAVDAETGKLLVISQDKVDVEIVQLKAIRIRAPITRMKTGTQMPVYVMGITSSQTPFSFGSAQPGLTFHWSVTKRDILNIQTRHSEASLQLAAEDNFAMNVYGRAKGRTGLRVVVRAINSAAGHLEGNVKELSDELQIQVFEKLHLLNPEVVAEEILMSANSLMKLQTNRDGVGSLSYRVLDCPDKAALIQVDKTGLLTSGSLTGTSTLEVNCQEPFGVNQTIVVAVKVFPVSYLRISTSPALYTSNKETQTALPLGATLTFTVHFHDNTGDIFHAHNSVLTFATNRDDLVLVGKGLTNSTFVVRTVNVGLSLLGVWDSEHTGIADYVALPVQHAIFPDLAEDLVVGDVICFRTTLVNQEGLSGTWSSSSGSVLQVDPKTGAAVAREAGVATVYYEIPGLLKTYREVLIVGAETTTIKTHMSGAMNNAGGDAASKVLVTTREKGSNLIGPCSSAQGEAVRELHPESIISCQLQFSNSAIDFPAHDVFVAQSGFDENTGFYTCSIHMQSPSDQHLKALSMSRSGLIVKAVVQGSHFSGEQISAQVPFNPGFYADQTDILLSNQNTATDVTLYGASEILSNLEVKSESSLVIVQEKESSSGPPSFVKYTVSITDSRLVSRGAVSTRLTISSPLTEQSIIIPVTVIHVADRSTAMQAGSSVAGSWEGAGIFQHFIDSYQVMFFTLFALLAGTAIIIIACHAFFSPREQVYHPAFIQKTPTQPGYASPILSPFSDRSQPTNLRSSPQLRLFSTDYESR</sequence>
<evidence type="ECO:0000256" key="5">
    <source>
        <dbReference type="ARBA" id="ARBA00022989"/>
    </source>
</evidence>
<name>A0ABR0YMR7_HUSHU</name>
<dbReference type="Pfam" id="PF26183">
    <property type="entry name" value="Ig_NUP210_14th"/>
    <property type="match status" value="1"/>
</dbReference>
<dbReference type="Pfam" id="PF26181">
    <property type="entry name" value="Ig_NUP210_13th"/>
    <property type="match status" value="1"/>
</dbReference>
<dbReference type="Pfam" id="PF22969">
    <property type="entry name" value="Ig_NUP210_2nd"/>
    <property type="match status" value="1"/>
</dbReference>